<dbReference type="GO" id="GO:0006412">
    <property type="term" value="P:translation"/>
    <property type="evidence" value="ECO:0007669"/>
    <property type="project" value="InterPro"/>
</dbReference>
<comment type="similarity">
    <text evidence="1 4">Belongs to the universal ribosomal protein uL5 family.</text>
</comment>
<evidence type="ECO:0000256" key="2">
    <source>
        <dbReference type="ARBA" id="ARBA00022980"/>
    </source>
</evidence>
<dbReference type="Pfam" id="PF00673">
    <property type="entry name" value="Ribosomal_L5_C"/>
    <property type="match status" value="1"/>
</dbReference>
<geneLocation type="mitochondrion" evidence="6"/>
<dbReference type="GeneID" id="30218197"/>
<evidence type="ECO:0000256" key="1">
    <source>
        <dbReference type="ARBA" id="ARBA00008553"/>
    </source>
</evidence>
<accession>A0A343A6W3</accession>
<protein>
    <submittedName>
        <fullName evidence="6">Ribosomal protein L5</fullName>
    </submittedName>
</protein>
<dbReference type="SUPFAM" id="SSF55282">
    <property type="entry name" value="RL5-like"/>
    <property type="match status" value="1"/>
</dbReference>
<dbReference type="GO" id="GO:0005840">
    <property type="term" value="C:ribosome"/>
    <property type="evidence" value="ECO:0007669"/>
    <property type="project" value="UniProtKB-KW"/>
</dbReference>
<proteinExistence type="inferred from homology"/>
<dbReference type="InterPro" id="IPR031309">
    <property type="entry name" value="Ribosomal_uL5_C"/>
</dbReference>
<dbReference type="AlphaFoldDB" id="A0A343A6W3"/>
<dbReference type="InterPro" id="IPR022803">
    <property type="entry name" value="Ribosomal_uL5_dom_sf"/>
</dbReference>
<dbReference type="Gene3D" id="3.30.1440.10">
    <property type="match status" value="1"/>
</dbReference>
<dbReference type="InterPro" id="IPR002132">
    <property type="entry name" value="Ribosomal_uL5"/>
</dbReference>
<feature type="domain" description="Large ribosomal subunit protein uL5 C-terminal" evidence="5">
    <location>
        <begin position="82"/>
        <end position="176"/>
    </location>
</feature>
<evidence type="ECO:0000256" key="3">
    <source>
        <dbReference type="ARBA" id="ARBA00023274"/>
    </source>
</evidence>
<keyword evidence="6" id="KW-0496">Mitochondrion</keyword>
<dbReference type="PIRSF" id="PIRSF002161">
    <property type="entry name" value="Ribosomal_L5"/>
    <property type="match status" value="1"/>
</dbReference>
<name>A0A343A6W3_9STRA</name>
<keyword evidence="2 4" id="KW-0689">Ribosomal protein</keyword>
<organism evidence="6">
    <name type="scientific">Navicula ramosissima</name>
    <dbReference type="NCBI Taxonomy" id="265559"/>
    <lineage>
        <taxon>Eukaryota</taxon>
        <taxon>Sar</taxon>
        <taxon>Stramenopiles</taxon>
        <taxon>Ochrophyta</taxon>
        <taxon>Bacillariophyta</taxon>
        <taxon>Bacillariophyceae</taxon>
        <taxon>Bacillariophycidae</taxon>
        <taxon>Naviculales</taxon>
        <taxon>Naviculaceae</taxon>
        <taxon>Navicula</taxon>
    </lineage>
</organism>
<gene>
    <name evidence="6" type="primary">rpl5</name>
    <name evidence="6" type="ORF">Nram.m17</name>
</gene>
<dbReference type="GO" id="GO:1990904">
    <property type="term" value="C:ribonucleoprotein complex"/>
    <property type="evidence" value="ECO:0007669"/>
    <property type="project" value="UniProtKB-KW"/>
</dbReference>
<dbReference type="RefSeq" id="YP_009317745.1">
    <property type="nucleotide sequence ID" value="NC_031848.1"/>
</dbReference>
<evidence type="ECO:0000313" key="6">
    <source>
        <dbReference type="EMBL" id="AOY40401.1"/>
    </source>
</evidence>
<dbReference type="EMBL" id="KX343079">
    <property type="protein sequence ID" value="AOY40401.1"/>
    <property type="molecule type" value="Genomic_DNA"/>
</dbReference>
<sequence length="180" mass="21011">MNFLETYYKRIVKQDLANKFIFTNNKKLPKLEKITLNFGCKNVSIQKFAITMLALEIISLKKGAITVTKKPNVLLKIQKGQPVGCKVELKNRQIYSFLTKLNLEIIPKLRNFHGFKIEKQIFNFFFQIPGNKILLKEFENQYPLFSNLPNLDINVHTTTKNSKELIFLAKAFKLPFQQKV</sequence>
<dbReference type="GO" id="GO:0003735">
    <property type="term" value="F:structural constituent of ribosome"/>
    <property type="evidence" value="ECO:0007669"/>
    <property type="project" value="InterPro"/>
</dbReference>
<evidence type="ECO:0000259" key="5">
    <source>
        <dbReference type="Pfam" id="PF00673"/>
    </source>
</evidence>
<keyword evidence="3 4" id="KW-0687">Ribonucleoprotein</keyword>
<reference evidence="6" key="1">
    <citation type="journal article" date="2016" name="Mitochondrial DNA Part B Resour">
        <title>Complete mitochondrial genome of biraphid benthic diatom, Navicula ramosissima (Naviculales, Bacillariophyceae).</title>
        <authorList>
            <person name="An S.M."/>
            <person name="Noh J.H."/>
            <person name="Lee H.R."/>
            <person name="Choi D.H."/>
            <person name="Lee J.H."/>
            <person name="Yang E.C."/>
        </authorList>
    </citation>
    <scope>NUCLEOTIDE SEQUENCE</scope>
</reference>
<evidence type="ECO:0000256" key="4">
    <source>
        <dbReference type="RuleBase" id="RU003930"/>
    </source>
</evidence>